<keyword evidence="3" id="KW-1185">Reference proteome</keyword>
<name>A0A5B7FMD0_PORTR</name>
<evidence type="ECO:0000256" key="1">
    <source>
        <dbReference type="SAM" id="MobiDB-lite"/>
    </source>
</evidence>
<feature type="region of interest" description="Disordered" evidence="1">
    <location>
        <begin position="1"/>
        <end position="35"/>
    </location>
</feature>
<dbReference type="AlphaFoldDB" id="A0A5B7FMD0"/>
<dbReference type="OrthoDB" id="2348824at2759"/>
<comment type="caution">
    <text evidence="2">The sequence shown here is derived from an EMBL/GenBank/DDBJ whole genome shotgun (WGS) entry which is preliminary data.</text>
</comment>
<accession>A0A5B7FMD0</accession>
<evidence type="ECO:0000313" key="2">
    <source>
        <dbReference type="EMBL" id="MPC46369.1"/>
    </source>
</evidence>
<dbReference type="Proteomes" id="UP000324222">
    <property type="component" value="Unassembled WGS sequence"/>
</dbReference>
<feature type="compositionally biased region" description="Low complexity" evidence="1">
    <location>
        <begin position="26"/>
        <end position="35"/>
    </location>
</feature>
<gene>
    <name evidence="2" type="ORF">E2C01_040087</name>
</gene>
<proteinExistence type="predicted"/>
<organism evidence="2 3">
    <name type="scientific">Portunus trituberculatus</name>
    <name type="common">Swimming crab</name>
    <name type="synonym">Neptunus trituberculatus</name>
    <dbReference type="NCBI Taxonomy" id="210409"/>
    <lineage>
        <taxon>Eukaryota</taxon>
        <taxon>Metazoa</taxon>
        <taxon>Ecdysozoa</taxon>
        <taxon>Arthropoda</taxon>
        <taxon>Crustacea</taxon>
        <taxon>Multicrustacea</taxon>
        <taxon>Malacostraca</taxon>
        <taxon>Eumalacostraca</taxon>
        <taxon>Eucarida</taxon>
        <taxon>Decapoda</taxon>
        <taxon>Pleocyemata</taxon>
        <taxon>Brachyura</taxon>
        <taxon>Eubrachyura</taxon>
        <taxon>Portunoidea</taxon>
        <taxon>Portunidae</taxon>
        <taxon>Portuninae</taxon>
        <taxon>Portunus</taxon>
    </lineage>
</organism>
<sequence>MPTVPDEAFFRPETSPGEEEASAQNSSVRSPSVSPLVPTLINTPTNFRGGMAVASDPAVELAPLRYKYLEIVHNRELANHHGNYSSPVLLDCHAQELVAWWVNNIDSQVKSL</sequence>
<reference evidence="2 3" key="1">
    <citation type="submission" date="2019-05" db="EMBL/GenBank/DDBJ databases">
        <title>Another draft genome of Portunus trituberculatus and its Hox gene families provides insights of decapod evolution.</title>
        <authorList>
            <person name="Jeong J.-H."/>
            <person name="Song I."/>
            <person name="Kim S."/>
            <person name="Choi T."/>
            <person name="Kim D."/>
            <person name="Ryu S."/>
            <person name="Kim W."/>
        </authorList>
    </citation>
    <scope>NUCLEOTIDE SEQUENCE [LARGE SCALE GENOMIC DNA]</scope>
    <source>
        <tissue evidence="2">Muscle</tissue>
    </source>
</reference>
<dbReference type="EMBL" id="VSRR010007172">
    <property type="protein sequence ID" value="MPC46369.1"/>
    <property type="molecule type" value="Genomic_DNA"/>
</dbReference>
<evidence type="ECO:0000313" key="3">
    <source>
        <dbReference type="Proteomes" id="UP000324222"/>
    </source>
</evidence>
<protein>
    <submittedName>
        <fullName evidence="2">Uncharacterized protein</fullName>
    </submittedName>
</protein>